<accession>A0ABU7EZU7</accession>
<proteinExistence type="predicted"/>
<dbReference type="Proteomes" id="UP001352852">
    <property type="component" value="Unassembled WGS sequence"/>
</dbReference>
<evidence type="ECO:0000313" key="2">
    <source>
        <dbReference type="Proteomes" id="UP001352852"/>
    </source>
</evidence>
<dbReference type="EMBL" id="JAHUTJ010073900">
    <property type="protein sequence ID" value="MED6292692.1"/>
    <property type="molecule type" value="Genomic_DNA"/>
</dbReference>
<keyword evidence="2" id="KW-1185">Reference proteome</keyword>
<gene>
    <name evidence="1" type="ORF">CHARACLAT_002963</name>
</gene>
<evidence type="ECO:0000313" key="1">
    <source>
        <dbReference type="EMBL" id="MED6292692.1"/>
    </source>
</evidence>
<reference evidence="1 2" key="1">
    <citation type="submission" date="2021-06" db="EMBL/GenBank/DDBJ databases">
        <authorList>
            <person name="Palmer J.M."/>
        </authorList>
    </citation>
    <scope>NUCLEOTIDE SEQUENCE [LARGE SCALE GENOMIC DNA]</scope>
    <source>
        <strain evidence="1 2">CL_MEX2019</strain>
        <tissue evidence="1">Muscle</tissue>
    </source>
</reference>
<organism evidence="1 2">
    <name type="scientific">Characodon lateralis</name>
    <dbReference type="NCBI Taxonomy" id="208331"/>
    <lineage>
        <taxon>Eukaryota</taxon>
        <taxon>Metazoa</taxon>
        <taxon>Chordata</taxon>
        <taxon>Craniata</taxon>
        <taxon>Vertebrata</taxon>
        <taxon>Euteleostomi</taxon>
        <taxon>Actinopterygii</taxon>
        <taxon>Neopterygii</taxon>
        <taxon>Teleostei</taxon>
        <taxon>Neoteleostei</taxon>
        <taxon>Acanthomorphata</taxon>
        <taxon>Ovalentaria</taxon>
        <taxon>Atherinomorphae</taxon>
        <taxon>Cyprinodontiformes</taxon>
        <taxon>Goodeidae</taxon>
        <taxon>Characodon</taxon>
    </lineage>
</organism>
<sequence>MCIHFNAVKRQITMHFSGVLCDDQNTKYKDKNTMFAAVKLSNTSKVWPACVFSSHKSTLTEPLGSLQLQVFCQYVSSSFEDVITAQTNRMDCPQKGLSFLKHENGLI</sequence>
<name>A0ABU7EZU7_9TELE</name>
<protein>
    <submittedName>
        <fullName evidence="1">Uncharacterized protein</fullName>
    </submittedName>
</protein>
<comment type="caution">
    <text evidence="1">The sequence shown here is derived from an EMBL/GenBank/DDBJ whole genome shotgun (WGS) entry which is preliminary data.</text>
</comment>